<name>A0A2R8BJU0_9RHOB</name>
<accession>A0A2R8BJU0</accession>
<proteinExistence type="predicted"/>
<dbReference type="AlphaFoldDB" id="A0A2R8BJU0"/>
<dbReference type="RefSeq" id="WP_108853761.1">
    <property type="nucleotide sequence ID" value="NZ_OMOQ01000002.1"/>
</dbReference>
<evidence type="ECO:0000313" key="3">
    <source>
        <dbReference type="Proteomes" id="UP000244924"/>
    </source>
</evidence>
<gene>
    <name evidence="2" type="ORF">DEA8626_02737</name>
</gene>
<keyword evidence="3" id="KW-1185">Reference proteome</keyword>
<evidence type="ECO:0000313" key="2">
    <source>
        <dbReference type="EMBL" id="SPH23671.1"/>
    </source>
</evidence>
<dbReference type="Proteomes" id="UP000244924">
    <property type="component" value="Unassembled WGS sequence"/>
</dbReference>
<reference evidence="2 3" key="1">
    <citation type="submission" date="2018-03" db="EMBL/GenBank/DDBJ databases">
        <authorList>
            <person name="Keele B.F."/>
        </authorList>
    </citation>
    <scope>NUCLEOTIDE SEQUENCE [LARGE SCALE GENOMIC DNA]</scope>
    <source>
        <strain evidence="2 3">CECT 8626</strain>
    </source>
</reference>
<dbReference type="OrthoDB" id="6119866at2"/>
<organism evidence="2 3">
    <name type="scientific">Albidovulum aquaemixtae</name>
    <dbReference type="NCBI Taxonomy" id="1542388"/>
    <lineage>
        <taxon>Bacteria</taxon>
        <taxon>Pseudomonadati</taxon>
        <taxon>Pseudomonadota</taxon>
        <taxon>Alphaproteobacteria</taxon>
        <taxon>Rhodobacterales</taxon>
        <taxon>Paracoccaceae</taxon>
        <taxon>Albidovulum</taxon>
    </lineage>
</organism>
<sequence length="153" mass="17271">MALAVAATGLAAAFTSDRIGDRLARIDRFQPEGPGPLDGMSFNGVLGPDGQPKDVEDTFVFANGTFVSKECELRCDYPARPYKAQKTDGGWRSESITRFPDKDATITWRETVESDRIEGTATWKMRRWYWSIEREFAFEARLNSAPRLIAEDR</sequence>
<protein>
    <submittedName>
        <fullName evidence="2">Uncharacterized protein</fullName>
    </submittedName>
</protein>
<evidence type="ECO:0000256" key="1">
    <source>
        <dbReference type="SAM" id="MobiDB-lite"/>
    </source>
</evidence>
<dbReference type="EMBL" id="OMOQ01000002">
    <property type="protein sequence ID" value="SPH23671.1"/>
    <property type="molecule type" value="Genomic_DNA"/>
</dbReference>
<feature type="region of interest" description="Disordered" evidence="1">
    <location>
        <begin position="30"/>
        <end position="50"/>
    </location>
</feature>